<dbReference type="Pfam" id="PF07973">
    <property type="entry name" value="tRNA_SAD"/>
    <property type="match status" value="1"/>
</dbReference>
<sequence>MKSSEIRQKFLQFFQSKGHTIVPSSSLVPSNDPTLLFTNSGMVQFKDVFTGKETRAYTRATSSQRSVRAGGKHNDLENVGYTARHHTFFEMLGNFSFGDYFKRDAIHYAWELLTQVYKLPAEKLWVTVYQEDDEAYDIWAKEVGVPAERIIRIGDNKGARYASDNFWQMADTGPCGPCSEIFYDHGPEIWGGPPGSPEEDGDRYIEIWNLVFMQFERDAAGNMPRLPKPCVDTGMGLERIAAVLQGVHSNYEIDLFQHLIAAAARETGVKDLGDNSLKVIADHIRACSFLIVDGVIPSNEGRGYVLRRIIRRALRHGYKLGQTKPFFHRLVADLVAEMGEAYPELANTADRVAQVLKQEEERFGETLENGMKILEGALANVPAGGQLDGTTLFTLYDTYGFPVDLTADICRERKVEVDLAGFDTAMARQREQARAAGKFKMAEGLSYEGAETRFEGYEHLELDGVKVVALYANGTSVPRIEAGQDAVVVLDATPFYAESGGQVGDTGLLEAAGVRFAVADTQKVQAGVFGHHGKLESGHLAVGDTLLARVDGVRRARTVRNHSATHLMHKALRQVLGAHVQQRGSLVDPDKTRFDFAQDAPMTAEQIARVEAIVNAEILANHATQAQVMAYDDAVKGGAMALFGEKYGDTVRVLDIGFSRELCGGTHVSRTGDIGMFKIVAESGVAAGVRRIEAITGDNTLAWAQAQTALLGRAAGALRTPPAELPDRIAQVQEQVKALEKELDQARSKLAASAGNDLAAKATIDVKGVKVLAAGIGAVDPKALRGMVDQLKDKLKSAVVLLAGSQDGKISVVGGVTADLTGRVKAGELVGFVSSQIGGKGGGRPDMAMGGGSDADALPGAIASVRQWVEERL</sequence>
<feature type="binding site" evidence="12">
    <location>
        <position position="562"/>
    </location>
    <ligand>
        <name>Zn(2+)</name>
        <dbReference type="ChEBI" id="CHEBI:29105"/>
    </ligand>
</feature>
<dbReference type="SUPFAM" id="SSF50447">
    <property type="entry name" value="Translation proteins"/>
    <property type="match status" value="1"/>
</dbReference>
<dbReference type="SUPFAM" id="SSF55681">
    <property type="entry name" value="Class II aaRS and biotin synthetases"/>
    <property type="match status" value="1"/>
</dbReference>
<evidence type="ECO:0000256" key="13">
    <source>
        <dbReference type="SAM" id="Coils"/>
    </source>
</evidence>
<comment type="function">
    <text evidence="12">Catalyzes the attachment of alanine to tRNA(Ala) in a two-step reaction: alanine is first activated by ATP to form Ala-AMP and then transferred to the acceptor end of tRNA(Ala). Also edits incorrectly charged Ser-tRNA(Ala) and Gly-tRNA(Ala) via its editing domain.</text>
</comment>
<dbReference type="InterPro" id="IPR023033">
    <property type="entry name" value="Ala_tRNA_ligase_euk/bac"/>
</dbReference>
<evidence type="ECO:0000256" key="12">
    <source>
        <dbReference type="HAMAP-Rule" id="MF_00036"/>
    </source>
</evidence>
<dbReference type="OrthoDB" id="9803884at2"/>
<keyword evidence="13" id="KW-0175">Coiled coil</keyword>
<reference evidence="16" key="1">
    <citation type="submission" date="2017-05" db="EMBL/GenBank/DDBJ databases">
        <title>Complete and WGS of Bordetella genogroups.</title>
        <authorList>
            <person name="Spilker T."/>
            <person name="Lipuma J."/>
        </authorList>
    </citation>
    <scope>NUCLEOTIDE SEQUENCE [LARGE SCALE GENOMIC DNA]</scope>
    <source>
        <strain evidence="16">AU16122</strain>
    </source>
</reference>
<name>A0A261S0C5_9BORD</name>
<dbReference type="GO" id="GO:0045892">
    <property type="term" value="P:negative regulation of DNA-templated transcription"/>
    <property type="evidence" value="ECO:0007669"/>
    <property type="project" value="TreeGrafter"/>
</dbReference>
<dbReference type="GO" id="GO:0005524">
    <property type="term" value="F:ATP binding"/>
    <property type="evidence" value="ECO:0007669"/>
    <property type="project" value="UniProtKB-UniRule"/>
</dbReference>
<dbReference type="GO" id="GO:0005829">
    <property type="term" value="C:cytosol"/>
    <property type="evidence" value="ECO:0007669"/>
    <property type="project" value="TreeGrafter"/>
</dbReference>
<dbReference type="SMART" id="SM00863">
    <property type="entry name" value="tRNA_SAD"/>
    <property type="match status" value="1"/>
</dbReference>
<feature type="binding site" evidence="12">
    <location>
        <position position="663"/>
    </location>
    <ligand>
        <name>Zn(2+)</name>
        <dbReference type="ChEBI" id="CHEBI:29105"/>
    </ligand>
</feature>
<dbReference type="GO" id="GO:0008270">
    <property type="term" value="F:zinc ion binding"/>
    <property type="evidence" value="ECO:0007669"/>
    <property type="project" value="UniProtKB-UniRule"/>
</dbReference>
<dbReference type="Gene3D" id="2.40.30.130">
    <property type="match status" value="1"/>
</dbReference>
<dbReference type="InterPro" id="IPR018163">
    <property type="entry name" value="Thr/Ala-tRNA-synth_IIc_edit"/>
</dbReference>
<dbReference type="InterPro" id="IPR012947">
    <property type="entry name" value="tRNA_SAD"/>
</dbReference>
<keyword evidence="3 12" id="KW-0820">tRNA-binding</keyword>
<comment type="domain">
    <text evidence="12">Consists of three domains; the N-terminal catalytic domain, the editing domain and the C-terminal C-Ala domain. The editing domain removes incorrectly charged amino acids, while the C-Ala domain, along with tRNA(Ala), serves as a bridge to cooperatively bring together the editing and aminoacylation centers thus stimulating deacylation of misacylated tRNAs.</text>
</comment>
<dbReference type="Pfam" id="PF01411">
    <property type="entry name" value="tRNA-synt_2c"/>
    <property type="match status" value="1"/>
</dbReference>
<evidence type="ECO:0000256" key="3">
    <source>
        <dbReference type="ARBA" id="ARBA00022555"/>
    </source>
</evidence>
<dbReference type="PRINTS" id="PR00980">
    <property type="entry name" value="TRNASYNTHALA"/>
</dbReference>
<keyword evidence="12" id="KW-0963">Cytoplasm</keyword>
<evidence type="ECO:0000259" key="14">
    <source>
        <dbReference type="PROSITE" id="PS50860"/>
    </source>
</evidence>
<keyword evidence="6 12" id="KW-0547">Nucleotide-binding</keyword>
<dbReference type="Pfam" id="PF02272">
    <property type="entry name" value="DHHA1"/>
    <property type="match status" value="1"/>
</dbReference>
<dbReference type="InterPro" id="IPR009000">
    <property type="entry name" value="Transl_B-barrel_sf"/>
</dbReference>
<feature type="domain" description="Alanyl-transfer RNA synthetases family profile" evidence="14">
    <location>
        <begin position="1"/>
        <end position="706"/>
    </location>
</feature>
<proteinExistence type="inferred from homology"/>
<dbReference type="FunFam" id="2.40.30.130:FF:000001">
    <property type="entry name" value="Alanine--tRNA ligase"/>
    <property type="match status" value="1"/>
</dbReference>
<dbReference type="CDD" id="cd00673">
    <property type="entry name" value="AlaRS_core"/>
    <property type="match status" value="1"/>
</dbReference>
<feature type="coiled-coil region" evidence="13">
    <location>
        <begin position="729"/>
        <end position="756"/>
    </location>
</feature>
<keyword evidence="10 12" id="KW-0648">Protein biosynthesis</keyword>
<dbReference type="GO" id="GO:0002161">
    <property type="term" value="F:aminoacyl-tRNA deacylase activity"/>
    <property type="evidence" value="ECO:0007669"/>
    <property type="project" value="TreeGrafter"/>
</dbReference>
<dbReference type="Gene3D" id="3.30.54.20">
    <property type="match status" value="1"/>
</dbReference>
<dbReference type="InterPro" id="IPR018164">
    <property type="entry name" value="Ala-tRNA-synth_IIc_N"/>
</dbReference>
<protein>
    <recommendedName>
        <fullName evidence="12">Alanine--tRNA ligase</fullName>
        <ecNumber evidence="12">6.1.1.7</ecNumber>
    </recommendedName>
    <alternativeName>
        <fullName evidence="12">Alanyl-tRNA synthetase</fullName>
        <shortName evidence="12">AlaRS</shortName>
    </alternativeName>
</protein>
<keyword evidence="8 12" id="KW-0067">ATP-binding</keyword>
<dbReference type="GO" id="GO:0004813">
    <property type="term" value="F:alanine-tRNA ligase activity"/>
    <property type="evidence" value="ECO:0007669"/>
    <property type="project" value="UniProtKB-UniRule"/>
</dbReference>
<evidence type="ECO:0000313" key="15">
    <source>
        <dbReference type="EMBL" id="OZI30240.1"/>
    </source>
</evidence>
<dbReference type="GO" id="GO:0006419">
    <property type="term" value="P:alanyl-tRNA aminoacylation"/>
    <property type="evidence" value="ECO:0007669"/>
    <property type="project" value="UniProtKB-UniRule"/>
</dbReference>
<keyword evidence="4 12" id="KW-0436">Ligase</keyword>
<keyword evidence="9 12" id="KW-0694">RNA-binding</keyword>
<dbReference type="FunFam" id="3.30.930.10:FF:000004">
    <property type="entry name" value="Alanine--tRNA ligase"/>
    <property type="match status" value="1"/>
</dbReference>
<dbReference type="FunFam" id="3.10.310.40:FF:000001">
    <property type="entry name" value="Alanine--tRNA ligase"/>
    <property type="match status" value="1"/>
</dbReference>
<evidence type="ECO:0000256" key="10">
    <source>
        <dbReference type="ARBA" id="ARBA00022917"/>
    </source>
</evidence>
<comment type="similarity">
    <text evidence="2 12">Belongs to the class-II aminoacyl-tRNA synthetase family.</text>
</comment>
<evidence type="ECO:0000256" key="6">
    <source>
        <dbReference type="ARBA" id="ARBA00022741"/>
    </source>
</evidence>
<comment type="cofactor">
    <cofactor evidence="12">
        <name>Zn(2+)</name>
        <dbReference type="ChEBI" id="CHEBI:29105"/>
    </cofactor>
    <text evidence="12">Binds 1 zinc ion per subunit.</text>
</comment>
<keyword evidence="16" id="KW-1185">Reference proteome</keyword>
<keyword evidence="11 12" id="KW-0030">Aminoacyl-tRNA synthetase</keyword>
<dbReference type="InterPro" id="IPR050058">
    <property type="entry name" value="Ala-tRNA_ligase"/>
</dbReference>
<dbReference type="FunFam" id="3.30.980.10:FF:000004">
    <property type="entry name" value="Alanine--tRNA ligase, cytoplasmic"/>
    <property type="match status" value="1"/>
</dbReference>
<dbReference type="PANTHER" id="PTHR11777:SF9">
    <property type="entry name" value="ALANINE--TRNA LIGASE, CYTOPLASMIC"/>
    <property type="match status" value="1"/>
</dbReference>
<dbReference type="InterPro" id="IPR018162">
    <property type="entry name" value="Ala-tRNA-ligase_IIc_anticod-bd"/>
</dbReference>
<dbReference type="InterPro" id="IPR045864">
    <property type="entry name" value="aa-tRNA-synth_II/BPL/LPL"/>
</dbReference>
<dbReference type="SUPFAM" id="SSF55186">
    <property type="entry name" value="ThrRS/AlaRS common domain"/>
    <property type="match status" value="1"/>
</dbReference>
<evidence type="ECO:0000256" key="7">
    <source>
        <dbReference type="ARBA" id="ARBA00022833"/>
    </source>
</evidence>
<gene>
    <name evidence="12" type="primary">alaS</name>
    <name evidence="15" type="ORF">CAL29_19480</name>
</gene>
<dbReference type="Gene3D" id="6.10.250.550">
    <property type="match status" value="1"/>
</dbReference>
<dbReference type="InterPro" id="IPR018165">
    <property type="entry name" value="Ala-tRNA-synth_IIc_core"/>
</dbReference>
<evidence type="ECO:0000256" key="1">
    <source>
        <dbReference type="ARBA" id="ARBA00004496"/>
    </source>
</evidence>
<organism evidence="15 16">
    <name type="scientific">Bordetella genomosp. 10</name>
    <dbReference type="NCBI Taxonomy" id="1416804"/>
    <lineage>
        <taxon>Bacteria</taxon>
        <taxon>Pseudomonadati</taxon>
        <taxon>Pseudomonadota</taxon>
        <taxon>Betaproteobacteria</taxon>
        <taxon>Burkholderiales</taxon>
        <taxon>Alcaligenaceae</taxon>
        <taxon>Bordetella</taxon>
    </lineage>
</organism>
<evidence type="ECO:0000256" key="2">
    <source>
        <dbReference type="ARBA" id="ARBA00008226"/>
    </source>
</evidence>
<dbReference type="Gene3D" id="3.30.980.10">
    <property type="entry name" value="Threonyl-trna Synthetase, Chain A, domain 2"/>
    <property type="match status" value="1"/>
</dbReference>
<feature type="binding site" evidence="12">
    <location>
        <position position="667"/>
    </location>
    <ligand>
        <name>Zn(2+)</name>
        <dbReference type="ChEBI" id="CHEBI:29105"/>
    </ligand>
</feature>
<evidence type="ECO:0000256" key="4">
    <source>
        <dbReference type="ARBA" id="ARBA00022598"/>
    </source>
</evidence>
<evidence type="ECO:0000256" key="5">
    <source>
        <dbReference type="ARBA" id="ARBA00022723"/>
    </source>
</evidence>
<dbReference type="Gene3D" id="3.10.310.40">
    <property type="match status" value="1"/>
</dbReference>
<accession>A0A261S0C5</accession>
<dbReference type="HAMAP" id="MF_00036_B">
    <property type="entry name" value="Ala_tRNA_synth_B"/>
    <property type="match status" value="1"/>
</dbReference>
<keyword evidence="5 12" id="KW-0479">Metal-binding</keyword>
<dbReference type="FunFam" id="3.30.54.20:FF:000001">
    <property type="entry name" value="Alanine--tRNA ligase"/>
    <property type="match status" value="1"/>
</dbReference>
<dbReference type="EC" id="6.1.1.7" evidence="12"/>
<dbReference type="Gene3D" id="3.30.930.10">
    <property type="entry name" value="Bira Bifunctional Protein, Domain 2"/>
    <property type="match status" value="1"/>
</dbReference>
<comment type="caution">
    <text evidence="15">The sequence shown here is derived from an EMBL/GenBank/DDBJ whole genome shotgun (WGS) entry which is preliminary data.</text>
</comment>
<dbReference type="PROSITE" id="PS50860">
    <property type="entry name" value="AA_TRNA_LIGASE_II_ALA"/>
    <property type="match status" value="1"/>
</dbReference>
<dbReference type="RefSeq" id="WP_094854673.1">
    <property type="nucleotide sequence ID" value="NZ_NEVM01000005.1"/>
</dbReference>
<dbReference type="InterPro" id="IPR003156">
    <property type="entry name" value="DHHA1_dom"/>
</dbReference>
<dbReference type="InterPro" id="IPR002318">
    <property type="entry name" value="Ala-tRNA-lgiase_IIc"/>
</dbReference>
<comment type="catalytic activity">
    <reaction evidence="12">
        <text>tRNA(Ala) + L-alanine + ATP = L-alanyl-tRNA(Ala) + AMP + diphosphate</text>
        <dbReference type="Rhea" id="RHEA:12540"/>
        <dbReference type="Rhea" id="RHEA-COMP:9657"/>
        <dbReference type="Rhea" id="RHEA-COMP:9923"/>
        <dbReference type="ChEBI" id="CHEBI:30616"/>
        <dbReference type="ChEBI" id="CHEBI:33019"/>
        <dbReference type="ChEBI" id="CHEBI:57972"/>
        <dbReference type="ChEBI" id="CHEBI:78442"/>
        <dbReference type="ChEBI" id="CHEBI:78497"/>
        <dbReference type="ChEBI" id="CHEBI:456215"/>
        <dbReference type="EC" id="6.1.1.7"/>
    </reaction>
</comment>
<comment type="subcellular location">
    <subcellularLocation>
        <location evidence="1 12">Cytoplasm</location>
    </subcellularLocation>
</comment>
<dbReference type="AlphaFoldDB" id="A0A261S0C5"/>
<evidence type="ECO:0000256" key="8">
    <source>
        <dbReference type="ARBA" id="ARBA00022840"/>
    </source>
</evidence>
<dbReference type="PANTHER" id="PTHR11777">
    <property type="entry name" value="ALANYL-TRNA SYNTHETASE"/>
    <property type="match status" value="1"/>
</dbReference>
<dbReference type="Proteomes" id="UP000216020">
    <property type="component" value="Unassembled WGS sequence"/>
</dbReference>
<evidence type="ECO:0000313" key="16">
    <source>
        <dbReference type="Proteomes" id="UP000216020"/>
    </source>
</evidence>
<dbReference type="NCBIfam" id="TIGR00344">
    <property type="entry name" value="alaS"/>
    <property type="match status" value="1"/>
</dbReference>
<keyword evidence="7 12" id="KW-0862">Zinc</keyword>
<evidence type="ECO:0000256" key="11">
    <source>
        <dbReference type="ARBA" id="ARBA00023146"/>
    </source>
</evidence>
<dbReference type="SUPFAM" id="SSF101353">
    <property type="entry name" value="Putative anticodon-binding domain of alanyl-tRNA synthetase (AlaRS)"/>
    <property type="match status" value="1"/>
</dbReference>
<feature type="binding site" evidence="12">
    <location>
        <position position="566"/>
    </location>
    <ligand>
        <name>Zn(2+)</name>
        <dbReference type="ChEBI" id="CHEBI:29105"/>
    </ligand>
</feature>
<dbReference type="EMBL" id="NEVM01000005">
    <property type="protein sequence ID" value="OZI30240.1"/>
    <property type="molecule type" value="Genomic_DNA"/>
</dbReference>
<evidence type="ECO:0000256" key="9">
    <source>
        <dbReference type="ARBA" id="ARBA00022884"/>
    </source>
</evidence>
<dbReference type="GO" id="GO:0000049">
    <property type="term" value="F:tRNA binding"/>
    <property type="evidence" value="ECO:0007669"/>
    <property type="project" value="UniProtKB-KW"/>
</dbReference>